<dbReference type="Gene3D" id="2.170.270.10">
    <property type="entry name" value="SET domain"/>
    <property type="match status" value="1"/>
</dbReference>
<dbReference type="InterPro" id="IPR046341">
    <property type="entry name" value="SET_dom_sf"/>
</dbReference>
<dbReference type="VEuPathDB" id="FungiDB:yc1106_06932"/>
<evidence type="ECO:0000313" key="3">
    <source>
        <dbReference type="Proteomes" id="UP001056012"/>
    </source>
</evidence>
<accession>A0A9Q9DTB7</accession>
<feature type="region of interest" description="Disordered" evidence="1">
    <location>
        <begin position="1"/>
        <end position="37"/>
    </location>
</feature>
<dbReference type="PANTHER" id="PTHR12350:SF19">
    <property type="entry name" value="SET DOMAIN-CONTAINING PROTEIN"/>
    <property type="match status" value="1"/>
</dbReference>
<sequence length="199" mass="21974">MSPSAVPPTTSAVATPHANGKSNTNHVTSPASNNTTQIPAWVQPDLTRLLRVEHNPGSFTSRSVSLVNLPPGAVFARITNPTPATVAYSSVQAGRDLHIELNCDLLYINHSCKPSLVFDMERWEVRVSEQGEGLKEGDELTFFYPSTEWSMAQPFDCLCKTSECRGQITGAKDMPVETLRKYWLNKHIEEMLAEKNGQS</sequence>
<gene>
    <name evidence="2" type="ORF">yc1106_06932</name>
</gene>
<dbReference type="InterPro" id="IPR053201">
    <property type="entry name" value="Flavunoidine_N-MTase"/>
</dbReference>
<organism evidence="2 3">
    <name type="scientific">Curvularia clavata</name>
    <dbReference type="NCBI Taxonomy" id="95742"/>
    <lineage>
        <taxon>Eukaryota</taxon>
        <taxon>Fungi</taxon>
        <taxon>Dikarya</taxon>
        <taxon>Ascomycota</taxon>
        <taxon>Pezizomycotina</taxon>
        <taxon>Dothideomycetes</taxon>
        <taxon>Pleosporomycetidae</taxon>
        <taxon>Pleosporales</taxon>
        <taxon>Pleosporineae</taxon>
        <taxon>Pleosporaceae</taxon>
        <taxon>Curvularia</taxon>
    </lineage>
</organism>
<name>A0A9Q9DTB7_CURCL</name>
<dbReference type="OrthoDB" id="5984008at2759"/>
<proteinExistence type="predicted"/>
<evidence type="ECO:0000256" key="1">
    <source>
        <dbReference type="SAM" id="MobiDB-lite"/>
    </source>
</evidence>
<protein>
    <submittedName>
        <fullName evidence="2">Galactose-proton symport</fullName>
    </submittedName>
</protein>
<dbReference type="AlphaFoldDB" id="A0A9Q9DTB7"/>
<dbReference type="Proteomes" id="UP001056012">
    <property type="component" value="Chromosome 5"/>
</dbReference>
<keyword evidence="3" id="KW-1185">Reference proteome</keyword>
<reference evidence="2" key="1">
    <citation type="submission" date="2021-12" db="EMBL/GenBank/DDBJ databases">
        <title>Curvularia clavata genome.</title>
        <authorList>
            <person name="Cao Y."/>
        </authorList>
    </citation>
    <scope>NUCLEOTIDE SEQUENCE</scope>
    <source>
        <strain evidence="2">Yc1106</strain>
    </source>
</reference>
<feature type="compositionally biased region" description="Polar residues" evidence="1">
    <location>
        <begin position="20"/>
        <end position="37"/>
    </location>
</feature>
<dbReference type="EMBL" id="CP089278">
    <property type="protein sequence ID" value="USP79658.1"/>
    <property type="molecule type" value="Genomic_DNA"/>
</dbReference>
<evidence type="ECO:0000313" key="2">
    <source>
        <dbReference type="EMBL" id="USP79658.1"/>
    </source>
</evidence>
<dbReference type="PANTHER" id="PTHR12350">
    <property type="entry name" value="HISTONE-LYSINE N-METHYLTRANSFERASE-RELATED"/>
    <property type="match status" value="1"/>
</dbReference>
<feature type="compositionally biased region" description="Polar residues" evidence="1">
    <location>
        <begin position="1"/>
        <end position="13"/>
    </location>
</feature>
<dbReference type="SUPFAM" id="SSF82199">
    <property type="entry name" value="SET domain"/>
    <property type="match status" value="1"/>
</dbReference>